<keyword evidence="7" id="KW-0472">Membrane</keyword>
<evidence type="ECO:0000256" key="4">
    <source>
        <dbReference type="ARBA" id="ARBA00022984"/>
    </source>
</evidence>
<keyword evidence="2" id="KW-0808">Transferase</keyword>
<dbReference type="SUPFAM" id="SSF141523">
    <property type="entry name" value="L,D-transpeptidase catalytic domain-like"/>
    <property type="match status" value="1"/>
</dbReference>
<reference evidence="9 10" key="1">
    <citation type="submission" date="2016-12" db="EMBL/GenBank/DDBJ databases">
        <title>Complete genome sequence of Clostridium kluyveri JZZ isolated from the pit mud of a Chinese flavor liquor-making factory.</title>
        <authorList>
            <person name="Wang Y."/>
        </authorList>
    </citation>
    <scope>NUCLEOTIDE SEQUENCE [LARGE SCALE GENOMIC DNA]</scope>
    <source>
        <strain evidence="9 10">JZZ</strain>
    </source>
</reference>
<sequence>MKNKNRFFPLIFLIFGMILILTISLVSVKRYIKQSKNESSDKDIVLKEKVIKNDEEELFFKKPEKFPGTTFVKIYKERRIIELYGDNKLIGRFKMALGRVPQGKKQREGDNKTPEGNYYICYINSKTKYKYFLGISYPNIQDAKCALDEGVIDENTFQKIEKAIENKEQPPWNTPLGGAIGIHGGGTDYNWTYGCIAISDNDMDILKQYVLVRTSVEIYK</sequence>
<evidence type="ECO:0000256" key="2">
    <source>
        <dbReference type="ARBA" id="ARBA00022679"/>
    </source>
</evidence>
<dbReference type="CDD" id="cd16913">
    <property type="entry name" value="YkuD_like"/>
    <property type="match status" value="1"/>
</dbReference>
<evidence type="ECO:0000256" key="3">
    <source>
        <dbReference type="ARBA" id="ARBA00022960"/>
    </source>
</evidence>
<dbReference type="RefSeq" id="WP_073537860.1">
    <property type="nucleotide sequence ID" value="NZ_CP018335.1"/>
</dbReference>
<organism evidence="9 10">
    <name type="scientific">Clostridium kluyveri</name>
    <dbReference type="NCBI Taxonomy" id="1534"/>
    <lineage>
        <taxon>Bacteria</taxon>
        <taxon>Bacillati</taxon>
        <taxon>Bacillota</taxon>
        <taxon>Clostridia</taxon>
        <taxon>Eubacteriales</taxon>
        <taxon>Clostridiaceae</taxon>
        <taxon>Clostridium</taxon>
    </lineage>
</organism>
<dbReference type="EMBL" id="CP018335">
    <property type="protein sequence ID" value="APM38174.1"/>
    <property type="molecule type" value="Genomic_DNA"/>
</dbReference>
<evidence type="ECO:0000256" key="6">
    <source>
        <dbReference type="PROSITE-ProRule" id="PRU01373"/>
    </source>
</evidence>
<feature type="active site" description="Proton donor/acceptor" evidence="6">
    <location>
        <position position="183"/>
    </location>
</feature>
<proteinExistence type="predicted"/>
<dbReference type="InterPro" id="IPR038063">
    <property type="entry name" value="Transpep_catalytic_dom"/>
</dbReference>
<evidence type="ECO:0000313" key="10">
    <source>
        <dbReference type="Proteomes" id="UP000184604"/>
    </source>
</evidence>
<dbReference type="OrthoDB" id="9809748at2"/>
<gene>
    <name evidence="9" type="ORF">BS101_05175</name>
</gene>
<keyword evidence="4 6" id="KW-0573">Peptidoglycan synthesis</keyword>
<accession>A0A1L5F596</accession>
<keyword evidence="7" id="KW-1133">Transmembrane helix</keyword>
<evidence type="ECO:0000256" key="7">
    <source>
        <dbReference type="SAM" id="Phobius"/>
    </source>
</evidence>
<name>A0A1L5F596_CLOKL</name>
<protein>
    <recommendedName>
        <fullName evidence="8">L,D-TPase catalytic domain-containing protein</fullName>
    </recommendedName>
</protein>
<comment type="pathway">
    <text evidence="1 6">Cell wall biogenesis; peptidoglycan biosynthesis.</text>
</comment>
<feature type="transmembrane region" description="Helical" evidence="7">
    <location>
        <begin position="6"/>
        <end position="28"/>
    </location>
</feature>
<evidence type="ECO:0000313" key="9">
    <source>
        <dbReference type="EMBL" id="APM38174.1"/>
    </source>
</evidence>
<keyword evidence="5 6" id="KW-0961">Cell wall biogenesis/degradation</keyword>
<feature type="domain" description="L,D-TPase catalytic" evidence="8">
    <location>
        <begin position="70"/>
        <end position="219"/>
    </location>
</feature>
<dbReference type="PANTHER" id="PTHR36699:SF1">
    <property type="entry name" value="L,D-TRANSPEPTIDASE YAFK-RELATED"/>
    <property type="match status" value="1"/>
</dbReference>
<dbReference type="GO" id="GO:0016740">
    <property type="term" value="F:transferase activity"/>
    <property type="evidence" value="ECO:0007669"/>
    <property type="project" value="UniProtKB-KW"/>
</dbReference>
<evidence type="ECO:0000259" key="8">
    <source>
        <dbReference type="PROSITE" id="PS52029"/>
    </source>
</evidence>
<dbReference type="PANTHER" id="PTHR36699">
    <property type="entry name" value="LD-TRANSPEPTIDASE"/>
    <property type="match status" value="1"/>
</dbReference>
<dbReference type="Proteomes" id="UP000184604">
    <property type="component" value="Chromosome"/>
</dbReference>
<dbReference type="GO" id="GO:0009252">
    <property type="term" value="P:peptidoglycan biosynthetic process"/>
    <property type="evidence" value="ECO:0007669"/>
    <property type="project" value="UniProtKB-UniPathway"/>
</dbReference>
<dbReference type="Pfam" id="PF03734">
    <property type="entry name" value="YkuD"/>
    <property type="match status" value="1"/>
</dbReference>
<dbReference type="AlphaFoldDB" id="A0A1L5F596"/>
<dbReference type="UniPathway" id="UPA00219"/>
<dbReference type="PROSITE" id="PS52029">
    <property type="entry name" value="LD_TPASE"/>
    <property type="match status" value="1"/>
</dbReference>
<evidence type="ECO:0000256" key="1">
    <source>
        <dbReference type="ARBA" id="ARBA00004752"/>
    </source>
</evidence>
<feature type="active site" description="Nucleophile" evidence="6">
    <location>
        <position position="195"/>
    </location>
</feature>
<evidence type="ECO:0000256" key="5">
    <source>
        <dbReference type="ARBA" id="ARBA00023316"/>
    </source>
</evidence>
<dbReference type="GO" id="GO:0071555">
    <property type="term" value="P:cell wall organization"/>
    <property type="evidence" value="ECO:0007669"/>
    <property type="project" value="UniProtKB-UniRule"/>
</dbReference>
<dbReference type="Gene3D" id="2.40.440.10">
    <property type="entry name" value="L,D-transpeptidase catalytic domain-like"/>
    <property type="match status" value="1"/>
</dbReference>
<dbReference type="InterPro" id="IPR005490">
    <property type="entry name" value="LD_TPept_cat_dom"/>
</dbReference>
<keyword evidence="7" id="KW-0812">Transmembrane</keyword>
<dbReference type="GO" id="GO:0008360">
    <property type="term" value="P:regulation of cell shape"/>
    <property type="evidence" value="ECO:0007669"/>
    <property type="project" value="UniProtKB-UniRule"/>
</dbReference>
<keyword evidence="3 6" id="KW-0133">Cell shape</keyword>